<dbReference type="AlphaFoldDB" id="A0AAW3ZCJ0"/>
<organism evidence="2 3">
    <name type="scientific">Pseudomarimonas arenosa</name>
    <dbReference type="NCBI Taxonomy" id="2774145"/>
    <lineage>
        <taxon>Bacteria</taxon>
        <taxon>Pseudomonadati</taxon>
        <taxon>Pseudomonadota</taxon>
        <taxon>Gammaproteobacteria</taxon>
        <taxon>Lysobacterales</taxon>
        <taxon>Lysobacteraceae</taxon>
        <taxon>Pseudomarimonas</taxon>
    </lineage>
</organism>
<dbReference type="RefSeq" id="WP_192027466.1">
    <property type="nucleotide sequence ID" value="NZ_JACYTR010000001.1"/>
</dbReference>
<feature type="compositionally biased region" description="Basic and acidic residues" evidence="1">
    <location>
        <begin position="23"/>
        <end position="42"/>
    </location>
</feature>
<dbReference type="Proteomes" id="UP000613768">
    <property type="component" value="Unassembled WGS sequence"/>
</dbReference>
<protein>
    <recommendedName>
        <fullName evidence="4">Killing trait domain-containing protein</fullName>
    </recommendedName>
</protein>
<evidence type="ECO:0000313" key="3">
    <source>
        <dbReference type="Proteomes" id="UP000613768"/>
    </source>
</evidence>
<feature type="compositionally biased region" description="Polar residues" evidence="1">
    <location>
        <begin position="59"/>
        <end position="69"/>
    </location>
</feature>
<gene>
    <name evidence="2" type="ORF">IFO71_00005</name>
</gene>
<evidence type="ECO:0000256" key="1">
    <source>
        <dbReference type="SAM" id="MobiDB-lite"/>
    </source>
</evidence>
<reference evidence="2 3" key="1">
    <citation type="submission" date="2020-09" db="EMBL/GenBank/DDBJ databases">
        <title>Pseudoxanthomonas sp. CAU 1598 isolated from sand of Yaerae Beach.</title>
        <authorList>
            <person name="Kim W."/>
        </authorList>
    </citation>
    <scope>NUCLEOTIDE SEQUENCE [LARGE SCALE GENOMIC DNA]</scope>
    <source>
        <strain evidence="2 3">CAU 1598</strain>
    </source>
</reference>
<evidence type="ECO:0000313" key="2">
    <source>
        <dbReference type="EMBL" id="MBD8524113.1"/>
    </source>
</evidence>
<feature type="compositionally biased region" description="Basic and acidic residues" evidence="1">
    <location>
        <begin position="49"/>
        <end position="58"/>
    </location>
</feature>
<sequence>MHQAHDHHTKPQAQPQDTGPNIKTDDQIRFDEIERAERDQARPRSGGPRQDEHDEQAQAERQQPQSDGSTADGDHSGWQVGQHTGGPRRFVISDDDDEAPVFTPRTSTPTNTSGDDLAALKQSTADAAALAIEIGQKSAGAAKALAGVVAPVALEQAKRFGSSVNRPLKYPSVF</sequence>
<feature type="compositionally biased region" description="Polar residues" evidence="1">
    <location>
        <begin position="104"/>
        <end position="114"/>
    </location>
</feature>
<evidence type="ECO:0008006" key="4">
    <source>
        <dbReference type="Google" id="ProtNLM"/>
    </source>
</evidence>
<dbReference type="EMBL" id="JACYTR010000001">
    <property type="protein sequence ID" value="MBD8524113.1"/>
    <property type="molecule type" value="Genomic_DNA"/>
</dbReference>
<keyword evidence="3" id="KW-1185">Reference proteome</keyword>
<proteinExistence type="predicted"/>
<accession>A0AAW3ZCJ0</accession>
<name>A0AAW3ZCJ0_9GAMM</name>
<comment type="caution">
    <text evidence="2">The sequence shown here is derived from an EMBL/GenBank/DDBJ whole genome shotgun (WGS) entry which is preliminary data.</text>
</comment>
<feature type="compositionally biased region" description="Polar residues" evidence="1">
    <location>
        <begin position="11"/>
        <end position="21"/>
    </location>
</feature>
<feature type="region of interest" description="Disordered" evidence="1">
    <location>
        <begin position="1"/>
        <end position="116"/>
    </location>
</feature>